<proteinExistence type="predicted"/>
<dbReference type="OrthoDB" id="1453876at2"/>
<dbReference type="RefSeq" id="WP_140991194.1">
    <property type="nucleotide sequence ID" value="NZ_VHIQ01000007.1"/>
</dbReference>
<organism evidence="2 3">
    <name type="scientific">Paucihalobacter ruber</name>
    <dbReference type="NCBI Taxonomy" id="2567861"/>
    <lineage>
        <taxon>Bacteria</taxon>
        <taxon>Pseudomonadati</taxon>
        <taxon>Bacteroidota</taxon>
        <taxon>Flavobacteriia</taxon>
        <taxon>Flavobacteriales</taxon>
        <taxon>Flavobacteriaceae</taxon>
        <taxon>Paucihalobacter</taxon>
    </lineage>
</organism>
<accession>A0A506PDJ1</accession>
<reference evidence="2 3" key="1">
    <citation type="submission" date="2019-06" db="EMBL/GenBank/DDBJ databases">
        <title>Flavobacteriaceae Paucihalobacterium erythroidium CWB-1, complete genome.</title>
        <authorList>
            <person name="Wu S."/>
        </authorList>
    </citation>
    <scope>NUCLEOTIDE SEQUENCE [LARGE SCALE GENOMIC DNA]</scope>
    <source>
        <strain evidence="2 3">CWB-1</strain>
    </source>
</reference>
<evidence type="ECO:0000313" key="3">
    <source>
        <dbReference type="Proteomes" id="UP000317332"/>
    </source>
</evidence>
<keyword evidence="1" id="KW-1133">Transmembrane helix</keyword>
<protein>
    <submittedName>
        <fullName evidence="2">Uncharacterized protein</fullName>
    </submittedName>
</protein>
<keyword evidence="1" id="KW-0812">Transmembrane</keyword>
<keyword evidence="1" id="KW-0472">Membrane</keyword>
<dbReference type="AlphaFoldDB" id="A0A506PDJ1"/>
<name>A0A506PDJ1_9FLAO</name>
<sequence>MATQGQRQDFKWRPNDYSSTTLARYDQEAEHWYRAFKNAESKNRPVDYKGAFNTIGLIINLVILIVSLVVMIIIKGIKWLNKDNNM</sequence>
<gene>
    <name evidence="2" type="ORF">FJ651_14055</name>
</gene>
<keyword evidence="3" id="KW-1185">Reference proteome</keyword>
<comment type="caution">
    <text evidence="2">The sequence shown here is derived from an EMBL/GenBank/DDBJ whole genome shotgun (WGS) entry which is preliminary data.</text>
</comment>
<feature type="transmembrane region" description="Helical" evidence="1">
    <location>
        <begin position="51"/>
        <end position="74"/>
    </location>
</feature>
<dbReference type="EMBL" id="VHIQ01000007">
    <property type="protein sequence ID" value="TPV31933.1"/>
    <property type="molecule type" value="Genomic_DNA"/>
</dbReference>
<dbReference type="Proteomes" id="UP000317332">
    <property type="component" value="Unassembled WGS sequence"/>
</dbReference>
<evidence type="ECO:0000256" key="1">
    <source>
        <dbReference type="SAM" id="Phobius"/>
    </source>
</evidence>
<evidence type="ECO:0000313" key="2">
    <source>
        <dbReference type="EMBL" id="TPV31933.1"/>
    </source>
</evidence>